<keyword evidence="1" id="KW-0472">Membrane</keyword>
<evidence type="ECO:0000256" key="1">
    <source>
        <dbReference type="SAM" id="Phobius"/>
    </source>
</evidence>
<accession>A0A1N7ITC1</accession>
<name>A0A1N7ITC1_9BACI</name>
<dbReference type="Proteomes" id="UP000187608">
    <property type="component" value="Unassembled WGS sequence"/>
</dbReference>
<evidence type="ECO:0000313" key="3">
    <source>
        <dbReference type="Proteomes" id="UP000187608"/>
    </source>
</evidence>
<keyword evidence="1" id="KW-0812">Transmembrane</keyword>
<gene>
    <name evidence="2" type="ORF">SAMN05421687_102149</name>
</gene>
<keyword evidence="1" id="KW-1133">Transmembrane helix</keyword>
<reference evidence="3" key="1">
    <citation type="submission" date="2017-01" db="EMBL/GenBank/DDBJ databases">
        <authorList>
            <person name="Varghese N."/>
            <person name="Submissions S."/>
        </authorList>
    </citation>
    <scope>NUCLEOTIDE SEQUENCE [LARGE SCALE GENOMIC DNA]</scope>
    <source>
        <strain evidence="3">DSM 23127</strain>
    </source>
</reference>
<protein>
    <submittedName>
        <fullName evidence="2">Uncharacterized protein</fullName>
    </submittedName>
</protein>
<proteinExistence type="predicted"/>
<evidence type="ECO:0000313" key="2">
    <source>
        <dbReference type="EMBL" id="SIS40211.1"/>
    </source>
</evidence>
<keyword evidence="3" id="KW-1185">Reference proteome</keyword>
<dbReference type="AlphaFoldDB" id="A0A1N7ITC1"/>
<organism evidence="2 3">
    <name type="scientific">Salimicrobium flavidum</name>
    <dbReference type="NCBI Taxonomy" id="570947"/>
    <lineage>
        <taxon>Bacteria</taxon>
        <taxon>Bacillati</taxon>
        <taxon>Bacillota</taxon>
        <taxon>Bacilli</taxon>
        <taxon>Bacillales</taxon>
        <taxon>Bacillaceae</taxon>
        <taxon>Salimicrobium</taxon>
    </lineage>
</organism>
<dbReference type="EMBL" id="FTOC01000002">
    <property type="protein sequence ID" value="SIS40211.1"/>
    <property type="molecule type" value="Genomic_DNA"/>
</dbReference>
<feature type="transmembrane region" description="Helical" evidence="1">
    <location>
        <begin position="6"/>
        <end position="26"/>
    </location>
</feature>
<sequence length="29" mass="3229">MSFAFAFTISMVIMLTVVMGMIVELMEEG</sequence>